<dbReference type="GeneTree" id="ENSGT01070000254339"/>
<name>A0A3Q3FCX3_KRYMA</name>
<dbReference type="Ensembl" id="ENSKMAT00000011328.1">
    <property type="protein sequence ID" value="ENSKMAP00000011157.1"/>
    <property type="gene ID" value="ENSKMAG00000008363.1"/>
</dbReference>
<keyword evidence="3" id="KW-0472">Membrane</keyword>
<reference evidence="5" key="2">
    <citation type="submission" date="2025-09" db="UniProtKB">
        <authorList>
            <consortium name="Ensembl"/>
        </authorList>
    </citation>
    <scope>IDENTIFICATION</scope>
</reference>
<evidence type="ECO:0008006" key="7">
    <source>
        <dbReference type="Google" id="ProtNLM"/>
    </source>
</evidence>
<dbReference type="InterPro" id="IPR036179">
    <property type="entry name" value="Ig-like_dom_sf"/>
</dbReference>
<evidence type="ECO:0000256" key="3">
    <source>
        <dbReference type="ARBA" id="ARBA00023136"/>
    </source>
</evidence>
<evidence type="ECO:0000256" key="4">
    <source>
        <dbReference type="SAM" id="MobiDB-lite"/>
    </source>
</evidence>
<dbReference type="InterPro" id="IPR013783">
    <property type="entry name" value="Ig-like_fold"/>
</dbReference>
<evidence type="ECO:0000313" key="6">
    <source>
        <dbReference type="Proteomes" id="UP000264800"/>
    </source>
</evidence>
<dbReference type="GO" id="GO:0004888">
    <property type="term" value="F:transmembrane signaling receptor activity"/>
    <property type="evidence" value="ECO:0007669"/>
    <property type="project" value="TreeGrafter"/>
</dbReference>
<protein>
    <recommendedName>
        <fullName evidence="7">Immunoglobulin subtype domain-containing protein</fullName>
    </recommendedName>
</protein>
<dbReference type="InterPro" id="IPR050671">
    <property type="entry name" value="CD300_family_receptors"/>
</dbReference>
<dbReference type="GO" id="GO:0005886">
    <property type="term" value="C:plasma membrane"/>
    <property type="evidence" value="ECO:0007669"/>
    <property type="project" value="TreeGrafter"/>
</dbReference>
<comment type="subcellular location">
    <subcellularLocation>
        <location evidence="1">Membrane</location>
    </subcellularLocation>
</comment>
<dbReference type="PANTHER" id="PTHR11860:SF87">
    <property type="entry name" value="CMRF35-LIKE MOLECULE 8"/>
    <property type="match status" value="1"/>
</dbReference>
<dbReference type="Gene3D" id="2.60.40.10">
    <property type="entry name" value="Immunoglobulins"/>
    <property type="match status" value="1"/>
</dbReference>
<evidence type="ECO:0000313" key="5">
    <source>
        <dbReference type="Ensembl" id="ENSKMAP00000011157.1"/>
    </source>
</evidence>
<dbReference type="Proteomes" id="UP000264800">
    <property type="component" value="Unplaced"/>
</dbReference>
<reference evidence="5" key="1">
    <citation type="submission" date="2025-08" db="UniProtKB">
        <authorList>
            <consortium name="Ensembl"/>
        </authorList>
    </citation>
    <scope>IDENTIFICATION</scope>
</reference>
<sequence>RTQRAGLEHSNQNSDHHLYKPAGSSLTVGCSFKFSGQRKSFCRGECEGDKILVETDGDRGQRGRCRIGYREGRFPVSSTFVYVTIEQLTRSDSGQYRCYLDRFLKDGFIDFRVTVIDGEFSVNFLFFMILLIFPSESHRPPVSVCRHAADCGSDSDLHHHPLLCGSAGFLQEKICESSKT</sequence>
<dbReference type="AlphaFoldDB" id="A0A3Q3FCX3"/>
<accession>A0A3Q3FCX3</accession>
<dbReference type="SUPFAM" id="SSF48726">
    <property type="entry name" value="Immunoglobulin"/>
    <property type="match status" value="1"/>
</dbReference>
<proteinExistence type="predicted"/>
<dbReference type="STRING" id="37003.ENSKMAP00000011157"/>
<dbReference type="PANTHER" id="PTHR11860">
    <property type="entry name" value="POLYMERIC-IMMUNOGLOBULIN RECEPTOR"/>
    <property type="match status" value="1"/>
</dbReference>
<evidence type="ECO:0000256" key="1">
    <source>
        <dbReference type="ARBA" id="ARBA00004370"/>
    </source>
</evidence>
<evidence type="ECO:0000256" key="2">
    <source>
        <dbReference type="ARBA" id="ARBA00022692"/>
    </source>
</evidence>
<feature type="region of interest" description="Disordered" evidence="4">
    <location>
        <begin position="1"/>
        <end position="20"/>
    </location>
</feature>
<organism evidence="5 6">
    <name type="scientific">Kryptolebias marmoratus</name>
    <name type="common">Mangrove killifish</name>
    <name type="synonym">Rivulus marmoratus</name>
    <dbReference type="NCBI Taxonomy" id="37003"/>
    <lineage>
        <taxon>Eukaryota</taxon>
        <taxon>Metazoa</taxon>
        <taxon>Chordata</taxon>
        <taxon>Craniata</taxon>
        <taxon>Vertebrata</taxon>
        <taxon>Euteleostomi</taxon>
        <taxon>Actinopterygii</taxon>
        <taxon>Neopterygii</taxon>
        <taxon>Teleostei</taxon>
        <taxon>Neoteleostei</taxon>
        <taxon>Acanthomorphata</taxon>
        <taxon>Ovalentaria</taxon>
        <taxon>Atherinomorphae</taxon>
        <taxon>Cyprinodontiformes</taxon>
        <taxon>Rivulidae</taxon>
        <taxon>Kryptolebias</taxon>
    </lineage>
</organism>
<keyword evidence="6" id="KW-1185">Reference proteome</keyword>
<keyword evidence="2" id="KW-0812">Transmembrane</keyword>